<feature type="region of interest" description="Disordered" evidence="1">
    <location>
        <begin position="97"/>
        <end position="126"/>
    </location>
</feature>
<organism evidence="2">
    <name type="scientific">uncultured Pseudonocardia sp</name>
    <dbReference type="NCBI Taxonomy" id="211455"/>
    <lineage>
        <taxon>Bacteria</taxon>
        <taxon>Bacillati</taxon>
        <taxon>Actinomycetota</taxon>
        <taxon>Actinomycetes</taxon>
        <taxon>Pseudonocardiales</taxon>
        <taxon>Pseudonocardiaceae</taxon>
        <taxon>Pseudonocardia</taxon>
        <taxon>environmental samples</taxon>
    </lineage>
</organism>
<dbReference type="EMBL" id="CADCUS010000110">
    <property type="protein sequence ID" value="CAA9388345.1"/>
    <property type="molecule type" value="Genomic_DNA"/>
</dbReference>
<feature type="non-terminal residue" evidence="2">
    <location>
        <position position="1"/>
    </location>
</feature>
<evidence type="ECO:0000256" key="1">
    <source>
        <dbReference type="SAM" id="MobiDB-lite"/>
    </source>
</evidence>
<proteinExistence type="predicted"/>
<sequence>SGTRAPPRQGAAGARGRPGGPRADLADPGPGRGHGRAADPVDGAAGLPAAAAAQPALVGAVRRVHAGQLLRRLLLPGVLEHAGHDAGLLRLRHGRRDRARAGGGAGPAPAVPGAQPRAGGDAAALRRAGRRRHLRLDGDAQPAVRRGERVGDAAARLGPADRVPLHAARRAADDHRVRGVAVVPVRVPVPHRPAAGGAGQPGGGRSGGRGDGVAAVPLHHPAAAAAHDRGAGRAALHLDVQHLRRDLPADRRRRRHRGRQRRGVQLPHRARRHRRGRGAVPGPRRDPGGVRGPVPVEARAERGADV</sequence>
<protein>
    <submittedName>
        <fullName evidence="2">Inner membrane ABC transporter permease protein YcjO</fullName>
    </submittedName>
</protein>
<feature type="compositionally biased region" description="Low complexity" evidence="1">
    <location>
        <begin position="107"/>
        <end position="126"/>
    </location>
</feature>
<gene>
    <name evidence="2" type="ORF">AVDCRST_MAG66-758</name>
</gene>
<evidence type="ECO:0000313" key="2">
    <source>
        <dbReference type="EMBL" id="CAA9388345.1"/>
    </source>
</evidence>
<reference evidence="2" key="1">
    <citation type="submission" date="2020-02" db="EMBL/GenBank/DDBJ databases">
        <authorList>
            <person name="Meier V. D."/>
        </authorList>
    </citation>
    <scope>NUCLEOTIDE SEQUENCE</scope>
    <source>
        <strain evidence="2">AVDCRST_MAG66</strain>
    </source>
</reference>
<feature type="region of interest" description="Disordered" evidence="1">
    <location>
        <begin position="1"/>
        <end position="42"/>
    </location>
</feature>
<name>A0A6J4NIY4_9PSEU</name>
<dbReference type="AlphaFoldDB" id="A0A6J4NIY4"/>
<feature type="compositionally biased region" description="Basic residues" evidence="1">
    <location>
        <begin position="251"/>
        <end position="277"/>
    </location>
</feature>
<feature type="compositionally biased region" description="Gly residues" evidence="1">
    <location>
        <begin position="196"/>
        <end position="211"/>
    </location>
</feature>
<feature type="compositionally biased region" description="Low complexity" evidence="1">
    <location>
        <begin position="1"/>
        <end position="23"/>
    </location>
</feature>
<feature type="region of interest" description="Disordered" evidence="1">
    <location>
        <begin position="189"/>
        <end position="213"/>
    </location>
</feature>
<feature type="region of interest" description="Disordered" evidence="1">
    <location>
        <begin position="245"/>
        <end position="306"/>
    </location>
</feature>
<accession>A0A6J4NIY4</accession>
<feature type="non-terminal residue" evidence="2">
    <location>
        <position position="306"/>
    </location>
</feature>